<feature type="transmembrane region" description="Helical" evidence="9">
    <location>
        <begin position="92"/>
        <end position="113"/>
    </location>
</feature>
<feature type="transmembrane region" description="Helical" evidence="9">
    <location>
        <begin position="7"/>
        <end position="30"/>
    </location>
</feature>
<feature type="transmembrane region" description="Helical" evidence="9">
    <location>
        <begin position="119"/>
        <end position="142"/>
    </location>
</feature>
<keyword evidence="6 9" id="KW-0812">Transmembrane</keyword>
<evidence type="ECO:0000256" key="7">
    <source>
        <dbReference type="ARBA" id="ARBA00022989"/>
    </source>
</evidence>
<comment type="caution">
    <text evidence="11">The sequence shown here is derived from an EMBL/GenBank/DDBJ whole genome shotgun (WGS) entry which is preliminary data.</text>
</comment>
<feature type="transmembrane region" description="Helical" evidence="9">
    <location>
        <begin position="206"/>
        <end position="229"/>
    </location>
</feature>
<dbReference type="Pfam" id="PF01061">
    <property type="entry name" value="ABC2_membrane"/>
    <property type="match status" value="1"/>
</dbReference>
<reference evidence="11" key="2">
    <citation type="journal article" date="2021" name="PeerJ">
        <title>Extensive microbial diversity within the chicken gut microbiome revealed by metagenomics and culture.</title>
        <authorList>
            <person name="Gilroy R."/>
            <person name="Ravi A."/>
            <person name="Getino M."/>
            <person name="Pursley I."/>
            <person name="Horton D.L."/>
            <person name="Alikhan N.F."/>
            <person name="Baker D."/>
            <person name="Gharbi K."/>
            <person name="Hall N."/>
            <person name="Watson M."/>
            <person name="Adriaenssens E.M."/>
            <person name="Foster-Nyarko E."/>
            <person name="Jarju S."/>
            <person name="Secka A."/>
            <person name="Antonio M."/>
            <person name="Oren A."/>
            <person name="Chaudhuri R.R."/>
            <person name="La Ragione R."/>
            <person name="Hildebrand F."/>
            <person name="Pallen M.J."/>
        </authorList>
    </citation>
    <scope>NUCLEOTIDE SEQUENCE</scope>
    <source>
        <strain evidence="11">ChiGjej2B2-12916</strain>
    </source>
</reference>
<dbReference type="GO" id="GO:0015920">
    <property type="term" value="P:lipopolysaccharide transport"/>
    <property type="evidence" value="ECO:0007669"/>
    <property type="project" value="TreeGrafter"/>
</dbReference>
<feature type="domain" description="ABC transmembrane type-2" evidence="10">
    <location>
        <begin position="7"/>
        <end position="232"/>
    </location>
</feature>
<dbReference type="GO" id="GO:0005886">
    <property type="term" value="C:plasma membrane"/>
    <property type="evidence" value="ECO:0007669"/>
    <property type="project" value="UniProtKB-SubCell"/>
</dbReference>
<proteinExistence type="inferred from homology"/>
<evidence type="ECO:0000256" key="3">
    <source>
        <dbReference type="ARBA" id="ARBA00022448"/>
    </source>
</evidence>
<keyword evidence="4 9" id="KW-1003">Cell membrane</keyword>
<evidence type="ECO:0000256" key="9">
    <source>
        <dbReference type="RuleBase" id="RU361157"/>
    </source>
</evidence>
<sequence>MYAQTVLGPIWLVISAVLSSSVMTLVFGTIAGISTDGIPQFLFYLSGNILWMNFSGCVTGCADSLLSHAGLMGKVYFPRLCAPISVVLSRQFQFLVQTCIFFVVYVVLLGQGGNWGPTWWVLATPLLVIQLLALATGTGLILASATVRYRDIRVLVTFGLQIWMYATPVVYPASQIQAQWRWLYLLNPVAPVVECFRGAWFGTGTASLSAICISVGMTVLILVLGLWMFHRAQRKFIDTI</sequence>
<gene>
    <name evidence="11" type="ORF">IAD31_05290</name>
</gene>
<evidence type="ECO:0000256" key="1">
    <source>
        <dbReference type="ARBA" id="ARBA00004429"/>
    </source>
</evidence>
<evidence type="ECO:0000256" key="2">
    <source>
        <dbReference type="ARBA" id="ARBA00007783"/>
    </source>
</evidence>
<keyword evidence="7 9" id="KW-1133">Transmembrane helix</keyword>
<evidence type="ECO:0000313" key="11">
    <source>
        <dbReference type="EMBL" id="HIQ60991.1"/>
    </source>
</evidence>
<evidence type="ECO:0000256" key="8">
    <source>
        <dbReference type="ARBA" id="ARBA00023136"/>
    </source>
</evidence>
<feature type="transmembrane region" description="Helical" evidence="9">
    <location>
        <begin position="154"/>
        <end position="174"/>
    </location>
</feature>
<comment type="similarity">
    <text evidence="2 9">Belongs to the ABC-2 integral membrane protein family.</text>
</comment>
<protein>
    <recommendedName>
        <fullName evidence="9">Transport permease protein</fullName>
    </recommendedName>
</protein>
<dbReference type="Proteomes" id="UP000886879">
    <property type="component" value="Unassembled WGS sequence"/>
</dbReference>
<reference evidence="11" key="1">
    <citation type="submission" date="2020-10" db="EMBL/GenBank/DDBJ databases">
        <authorList>
            <person name="Gilroy R."/>
        </authorList>
    </citation>
    <scope>NUCLEOTIDE SEQUENCE</scope>
    <source>
        <strain evidence="11">ChiGjej2B2-12916</strain>
    </source>
</reference>
<dbReference type="GO" id="GO:0140359">
    <property type="term" value="F:ABC-type transporter activity"/>
    <property type="evidence" value="ECO:0007669"/>
    <property type="project" value="InterPro"/>
</dbReference>
<dbReference type="PANTHER" id="PTHR30413:SF8">
    <property type="entry name" value="TRANSPORT PERMEASE PROTEIN"/>
    <property type="match status" value="1"/>
</dbReference>
<dbReference type="EMBL" id="DVFO01000048">
    <property type="protein sequence ID" value="HIQ60991.1"/>
    <property type="molecule type" value="Genomic_DNA"/>
</dbReference>
<feature type="transmembrane region" description="Helical" evidence="9">
    <location>
        <begin position="50"/>
        <end position="71"/>
    </location>
</feature>
<evidence type="ECO:0000313" key="12">
    <source>
        <dbReference type="Proteomes" id="UP000886879"/>
    </source>
</evidence>
<evidence type="ECO:0000259" key="10">
    <source>
        <dbReference type="PROSITE" id="PS51012"/>
    </source>
</evidence>
<accession>A0A9D0YTE8</accession>
<dbReference type="AlphaFoldDB" id="A0A9D0YTE8"/>
<evidence type="ECO:0000256" key="5">
    <source>
        <dbReference type="ARBA" id="ARBA00022519"/>
    </source>
</evidence>
<evidence type="ECO:0000256" key="4">
    <source>
        <dbReference type="ARBA" id="ARBA00022475"/>
    </source>
</evidence>
<dbReference type="InterPro" id="IPR047817">
    <property type="entry name" value="ABC2_TM_bact-type"/>
</dbReference>
<keyword evidence="8 9" id="KW-0472">Membrane</keyword>
<keyword evidence="3 9" id="KW-0813">Transport</keyword>
<dbReference type="InterPro" id="IPR013525">
    <property type="entry name" value="ABC2_TM"/>
</dbReference>
<dbReference type="PANTHER" id="PTHR30413">
    <property type="entry name" value="INNER MEMBRANE TRANSPORT PERMEASE"/>
    <property type="match status" value="1"/>
</dbReference>
<organism evidence="11 12">
    <name type="scientific">Candidatus Enterenecus faecium</name>
    <dbReference type="NCBI Taxonomy" id="2840780"/>
    <lineage>
        <taxon>Bacteria</taxon>
        <taxon>Bacillati</taxon>
        <taxon>Bacillota</taxon>
        <taxon>Clostridia</taxon>
        <taxon>Eubacteriales</taxon>
        <taxon>Candidatus Enterenecus</taxon>
    </lineage>
</organism>
<dbReference type="PROSITE" id="PS51012">
    <property type="entry name" value="ABC_TM2"/>
    <property type="match status" value="1"/>
</dbReference>
<keyword evidence="5" id="KW-0997">Cell inner membrane</keyword>
<evidence type="ECO:0000256" key="6">
    <source>
        <dbReference type="ARBA" id="ARBA00022692"/>
    </source>
</evidence>
<comment type="subcellular location">
    <subcellularLocation>
        <location evidence="1">Cell inner membrane</location>
        <topology evidence="1">Multi-pass membrane protein</topology>
    </subcellularLocation>
    <subcellularLocation>
        <location evidence="9">Cell membrane</location>
        <topology evidence="9">Multi-pass membrane protein</topology>
    </subcellularLocation>
</comment>
<name>A0A9D0YTE8_9FIRM</name>